<gene>
    <name evidence="6" type="ORF">D6858_14360</name>
</gene>
<dbReference type="GO" id="GO:0043531">
    <property type="term" value="F:ADP binding"/>
    <property type="evidence" value="ECO:0007669"/>
    <property type="project" value="UniProtKB-UniRule"/>
</dbReference>
<evidence type="ECO:0000256" key="5">
    <source>
        <dbReference type="HAMAP-Rule" id="MF_00921"/>
    </source>
</evidence>
<evidence type="ECO:0000256" key="2">
    <source>
        <dbReference type="ARBA" id="ARBA00022679"/>
    </source>
</evidence>
<dbReference type="NCBIfam" id="NF003742">
    <property type="entry name" value="PRK05339.1"/>
    <property type="match status" value="1"/>
</dbReference>
<dbReference type="HAMAP" id="MF_00921">
    <property type="entry name" value="PDRP"/>
    <property type="match status" value="1"/>
</dbReference>
<evidence type="ECO:0000313" key="6">
    <source>
        <dbReference type="EMBL" id="RJX65500.1"/>
    </source>
</evidence>
<keyword evidence="2 5" id="KW-0808">Transferase</keyword>
<keyword evidence="3 5" id="KW-0547">Nucleotide-binding</keyword>
<dbReference type="GO" id="GO:0016776">
    <property type="term" value="F:phosphotransferase activity, phosphate group as acceptor"/>
    <property type="evidence" value="ECO:0007669"/>
    <property type="project" value="UniProtKB-UniRule"/>
</dbReference>
<protein>
    <recommendedName>
        <fullName evidence="5">Putative pyruvate, phosphate dikinase regulatory protein</fullName>
        <shortName evidence="5">PPDK regulatory protein</shortName>
        <ecNumber evidence="5">2.7.11.32</ecNumber>
        <ecNumber evidence="5">2.7.4.27</ecNumber>
    </recommendedName>
</protein>
<comment type="caution">
    <text evidence="6">The sequence shown here is derived from an EMBL/GenBank/DDBJ whole genome shotgun (WGS) entry which is preliminary data.</text>
</comment>
<keyword evidence="7" id="KW-1185">Reference proteome</keyword>
<dbReference type="EC" id="2.7.4.27" evidence="5"/>
<dbReference type="InterPro" id="IPR005177">
    <property type="entry name" value="Kinase-pyrophosphorylase"/>
</dbReference>
<reference evidence="6 7" key="1">
    <citation type="submission" date="2018-09" db="EMBL/GenBank/DDBJ databases">
        <title>Altererythrobacter sp.Ery1 and Ery12, the genome sequencing of novel strains in genus Alterythrobacter.</title>
        <authorList>
            <person name="Cheng H."/>
            <person name="Wu Y.-H."/>
            <person name="Fang C."/>
            <person name="Xu X.-W."/>
        </authorList>
    </citation>
    <scope>NUCLEOTIDE SEQUENCE [LARGE SCALE GENOMIC DNA]</scope>
    <source>
        <strain evidence="6 7">Ery12</strain>
    </source>
</reference>
<dbReference type="AlphaFoldDB" id="A0A419QXT7"/>
<organism evidence="6 7">
    <name type="scientific">Tsuneonella suprasediminis</name>
    <dbReference type="NCBI Taxonomy" id="2306996"/>
    <lineage>
        <taxon>Bacteria</taxon>
        <taxon>Pseudomonadati</taxon>
        <taxon>Pseudomonadota</taxon>
        <taxon>Alphaproteobacteria</taxon>
        <taxon>Sphingomonadales</taxon>
        <taxon>Erythrobacteraceae</taxon>
        <taxon>Tsuneonella</taxon>
    </lineage>
</organism>
<proteinExistence type="inferred from homology"/>
<dbReference type="EC" id="2.7.11.32" evidence="5"/>
<dbReference type="Pfam" id="PF03618">
    <property type="entry name" value="Kinase-PPPase"/>
    <property type="match status" value="1"/>
</dbReference>
<comment type="similarity">
    <text evidence="5">Belongs to the pyruvate, phosphate/water dikinase regulatory protein family. PDRP subfamily.</text>
</comment>
<dbReference type="RefSeq" id="WP_120112131.1">
    <property type="nucleotide sequence ID" value="NZ_RAHJ01000022.1"/>
</dbReference>
<dbReference type="OrthoDB" id="9782201at2"/>
<comment type="catalytic activity">
    <reaction evidence="5">
        <text>N(tele)-phospho-L-histidyl/L-threonyl-[pyruvate, phosphate dikinase] + ADP = N(tele)-phospho-L-histidyl/O-phospho-L-threonyl-[pyruvate, phosphate dikinase] + AMP + H(+)</text>
        <dbReference type="Rhea" id="RHEA:43692"/>
        <dbReference type="Rhea" id="RHEA-COMP:10650"/>
        <dbReference type="Rhea" id="RHEA-COMP:10651"/>
        <dbReference type="ChEBI" id="CHEBI:15378"/>
        <dbReference type="ChEBI" id="CHEBI:30013"/>
        <dbReference type="ChEBI" id="CHEBI:61977"/>
        <dbReference type="ChEBI" id="CHEBI:83586"/>
        <dbReference type="ChEBI" id="CHEBI:456215"/>
        <dbReference type="ChEBI" id="CHEBI:456216"/>
        <dbReference type="EC" id="2.7.11.32"/>
    </reaction>
</comment>
<dbReference type="PANTHER" id="PTHR31756:SF3">
    <property type="entry name" value="PYRUVATE, PHOSPHATE DIKINASE REGULATORY PROTEIN 1, CHLOROPLASTIC"/>
    <property type="match status" value="1"/>
</dbReference>
<keyword evidence="1 5" id="KW-0723">Serine/threonine-protein kinase</keyword>
<dbReference type="InterPro" id="IPR026565">
    <property type="entry name" value="PPDK_reg"/>
</dbReference>
<evidence type="ECO:0000256" key="1">
    <source>
        <dbReference type="ARBA" id="ARBA00022527"/>
    </source>
</evidence>
<comment type="function">
    <text evidence="5">Bifunctional serine/threonine kinase and phosphorylase involved in the regulation of the pyruvate, phosphate dikinase (PPDK) by catalyzing its phosphorylation/dephosphorylation.</text>
</comment>
<name>A0A419QXT7_9SPHN</name>
<sequence length="281" mass="31605">MPRLHLHLLSDSTGETLEMIAKAALAQFEETDIQRHFWPMVRSRQHLDRIVPDLAANPGLVLFTLVNAETRARLEEHCRTIGLPAVPVLDAVTEALETQLGQAAHGRPGRQHSMDDAYFKRVEAIHYTIAHDDGIAYEDWEDADIILAGVSRSSKTPTSIYLANRGYKVANIPLVVESPPPDLLFRLRRPMVVGLTTAPERLVQVRRNRLLTIADGQESTYVDAERVAEEVRFARRMFADNAWPVIDVTRRSIEETAAAVIKLYNEREAREIPPVVGPKPI</sequence>
<dbReference type="GO" id="GO:0004674">
    <property type="term" value="F:protein serine/threonine kinase activity"/>
    <property type="evidence" value="ECO:0007669"/>
    <property type="project" value="UniProtKB-UniRule"/>
</dbReference>
<dbReference type="EMBL" id="RAHJ01000022">
    <property type="protein sequence ID" value="RJX65500.1"/>
    <property type="molecule type" value="Genomic_DNA"/>
</dbReference>
<dbReference type="GO" id="GO:0005524">
    <property type="term" value="F:ATP binding"/>
    <property type="evidence" value="ECO:0007669"/>
    <property type="project" value="InterPro"/>
</dbReference>
<evidence type="ECO:0000256" key="4">
    <source>
        <dbReference type="ARBA" id="ARBA00022777"/>
    </source>
</evidence>
<feature type="binding site" evidence="5">
    <location>
        <begin position="149"/>
        <end position="156"/>
    </location>
    <ligand>
        <name>ADP</name>
        <dbReference type="ChEBI" id="CHEBI:456216"/>
    </ligand>
</feature>
<dbReference type="Proteomes" id="UP000284322">
    <property type="component" value="Unassembled WGS sequence"/>
</dbReference>
<keyword evidence="4 5" id="KW-0418">Kinase</keyword>
<accession>A0A419QXT7</accession>
<dbReference type="PANTHER" id="PTHR31756">
    <property type="entry name" value="PYRUVATE, PHOSPHATE DIKINASE REGULATORY PROTEIN 1, CHLOROPLASTIC"/>
    <property type="match status" value="1"/>
</dbReference>
<evidence type="ECO:0000256" key="3">
    <source>
        <dbReference type="ARBA" id="ARBA00022741"/>
    </source>
</evidence>
<evidence type="ECO:0000313" key="7">
    <source>
        <dbReference type="Proteomes" id="UP000284322"/>
    </source>
</evidence>
<comment type="catalytic activity">
    <reaction evidence="5">
        <text>N(tele)-phospho-L-histidyl/O-phospho-L-threonyl-[pyruvate, phosphate dikinase] + phosphate + H(+) = N(tele)-phospho-L-histidyl/L-threonyl-[pyruvate, phosphate dikinase] + diphosphate</text>
        <dbReference type="Rhea" id="RHEA:43696"/>
        <dbReference type="Rhea" id="RHEA-COMP:10650"/>
        <dbReference type="Rhea" id="RHEA-COMP:10651"/>
        <dbReference type="ChEBI" id="CHEBI:15378"/>
        <dbReference type="ChEBI" id="CHEBI:30013"/>
        <dbReference type="ChEBI" id="CHEBI:33019"/>
        <dbReference type="ChEBI" id="CHEBI:43474"/>
        <dbReference type="ChEBI" id="CHEBI:61977"/>
        <dbReference type="ChEBI" id="CHEBI:83586"/>
        <dbReference type="EC" id="2.7.4.27"/>
    </reaction>
</comment>